<organism evidence="1">
    <name type="scientific">bioreactor metagenome</name>
    <dbReference type="NCBI Taxonomy" id="1076179"/>
    <lineage>
        <taxon>unclassified sequences</taxon>
        <taxon>metagenomes</taxon>
        <taxon>ecological metagenomes</taxon>
    </lineage>
</organism>
<dbReference type="EMBL" id="VSSQ01002068">
    <property type="protein sequence ID" value="MPM13108.1"/>
    <property type="molecule type" value="Genomic_DNA"/>
</dbReference>
<comment type="caution">
    <text evidence="1">The sequence shown here is derived from an EMBL/GenBank/DDBJ whole genome shotgun (WGS) entry which is preliminary data.</text>
</comment>
<dbReference type="GO" id="GO:0005542">
    <property type="term" value="F:folic acid binding"/>
    <property type="evidence" value="ECO:0007669"/>
    <property type="project" value="InterPro"/>
</dbReference>
<name>A0A644XBG3_9ZZZZ</name>
<evidence type="ECO:0000313" key="1">
    <source>
        <dbReference type="EMBL" id="MPM13108.1"/>
    </source>
</evidence>
<gene>
    <name evidence="1" type="ORF">SDC9_59463</name>
</gene>
<dbReference type="AlphaFoldDB" id="A0A644XBG3"/>
<dbReference type="GO" id="GO:0016740">
    <property type="term" value="F:transferase activity"/>
    <property type="evidence" value="ECO:0007669"/>
    <property type="project" value="InterPro"/>
</dbReference>
<protein>
    <submittedName>
        <fullName evidence="1">Uncharacterized protein</fullName>
    </submittedName>
</protein>
<sequence length="38" mass="4140">MIPAQALLDSAAYYLQVKDFDPDQVLELKLLGMGDGAE</sequence>
<reference evidence="1" key="1">
    <citation type="submission" date="2019-08" db="EMBL/GenBank/DDBJ databases">
        <authorList>
            <person name="Kucharzyk K."/>
            <person name="Murdoch R.W."/>
            <person name="Higgins S."/>
            <person name="Loffler F."/>
        </authorList>
    </citation>
    <scope>NUCLEOTIDE SEQUENCE</scope>
</reference>
<proteinExistence type="predicted"/>
<dbReference type="SUPFAM" id="SSF55116">
    <property type="entry name" value="Formiminotransferase domain of formiminotransferase-cyclodeaminase"/>
    <property type="match status" value="1"/>
</dbReference>
<dbReference type="InterPro" id="IPR022384">
    <property type="entry name" value="FormiminoTrfase_cat_dom_sf"/>
</dbReference>
<accession>A0A644XBG3</accession>